<gene>
    <name evidence="2" type="ORF">GCM10009863_53540</name>
</gene>
<name>A0ABN3QNF6_9ACTN</name>
<dbReference type="RefSeq" id="WP_344569234.1">
    <property type="nucleotide sequence ID" value="NZ_BAAARJ010000019.1"/>
</dbReference>
<evidence type="ECO:0000313" key="2">
    <source>
        <dbReference type="EMBL" id="GAA2631142.1"/>
    </source>
</evidence>
<keyword evidence="1" id="KW-1133">Transmembrane helix</keyword>
<proteinExistence type="predicted"/>
<keyword evidence="1" id="KW-0472">Membrane</keyword>
<accession>A0ABN3QNF6</accession>
<keyword evidence="3" id="KW-1185">Reference proteome</keyword>
<evidence type="ECO:0000256" key="1">
    <source>
        <dbReference type="SAM" id="Phobius"/>
    </source>
</evidence>
<feature type="transmembrane region" description="Helical" evidence="1">
    <location>
        <begin position="27"/>
        <end position="46"/>
    </location>
</feature>
<dbReference type="Proteomes" id="UP001501447">
    <property type="component" value="Unassembled WGS sequence"/>
</dbReference>
<keyword evidence="1" id="KW-0812">Transmembrane</keyword>
<organism evidence="2 3">
    <name type="scientific">Streptomyces axinellae</name>
    <dbReference type="NCBI Taxonomy" id="552788"/>
    <lineage>
        <taxon>Bacteria</taxon>
        <taxon>Bacillati</taxon>
        <taxon>Actinomycetota</taxon>
        <taxon>Actinomycetes</taxon>
        <taxon>Kitasatosporales</taxon>
        <taxon>Streptomycetaceae</taxon>
        <taxon>Streptomyces</taxon>
    </lineage>
</organism>
<comment type="caution">
    <text evidence="2">The sequence shown here is derived from an EMBL/GenBank/DDBJ whole genome shotgun (WGS) entry which is preliminary data.</text>
</comment>
<protein>
    <submittedName>
        <fullName evidence="2">Uncharacterized protein</fullName>
    </submittedName>
</protein>
<dbReference type="EMBL" id="BAAARJ010000019">
    <property type="protein sequence ID" value="GAA2631142.1"/>
    <property type="molecule type" value="Genomic_DNA"/>
</dbReference>
<evidence type="ECO:0000313" key="3">
    <source>
        <dbReference type="Proteomes" id="UP001501447"/>
    </source>
</evidence>
<sequence>MTAPAHLTSDRSGQRAPADGVQTRLPWWGLLLPALGFALLMVLLVGGGEAGAATRRGQSPVLAFLAQLRDILLG</sequence>
<reference evidence="3" key="1">
    <citation type="journal article" date="2019" name="Int. J. Syst. Evol. Microbiol.">
        <title>The Global Catalogue of Microorganisms (GCM) 10K type strain sequencing project: providing services to taxonomists for standard genome sequencing and annotation.</title>
        <authorList>
            <consortium name="The Broad Institute Genomics Platform"/>
            <consortium name="The Broad Institute Genome Sequencing Center for Infectious Disease"/>
            <person name="Wu L."/>
            <person name="Ma J."/>
        </authorList>
    </citation>
    <scope>NUCLEOTIDE SEQUENCE [LARGE SCALE GENOMIC DNA]</scope>
    <source>
        <strain evidence="3">JCM 16373</strain>
    </source>
</reference>